<evidence type="ECO:0000256" key="1">
    <source>
        <dbReference type="ARBA" id="ARBA00000098"/>
    </source>
</evidence>
<dbReference type="CDD" id="cd09603">
    <property type="entry name" value="M1_APN_like"/>
    <property type="match status" value="1"/>
</dbReference>
<comment type="caution">
    <text evidence="17">The sequence shown here is derived from an EMBL/GenBank/DDBJ whole genome shotgun (WGS) entry which is preliminary data.</text>
</comment>
<dbReference type="InterPro" id="IPR045357">
    <property type="entry name" value="Aminopeptidase_N-like_N"/>
</dbReference>
<comment type="similarity">
    <text evidence="3">Belongs to the peptidase M1 family.</text>
</comment>
<evidence type="ECO:0000256" key="11">
    <source>
        <dbReference type="ARBA" id="ARBA00023049"/>
    </source>
</evidence>
<evidence type="ECO:0000256" key="2">
    <source>
        <dbReference type="ARBA" id="ARBA00001947"/>
    </source>
</evidence>
<organism evidence="17 18">
    <name type="scientific">Nocardioides daedukensis</name>
    <dbReference type="NCBI Taxonomy" id="634462"/>
    <lineage>
        <taxon>Bacteria</taxon>
        <taxon>Bacillati</taxon>
        <taxon>Actinomycetota</taxon>
        <taxon>Actinomycetes</taxon>
        <taxon>Propionibacteriales</taxon>
        <taxon>Nocardioidaceae</taxon>
        <taxon>Nocardioides</taxon>
    </lineage>
</organism>
<protein>
    <recommendedName>
        <fullName evidence="5">Aminopeptidase N</fullName>
        <ecNumber evidence="4">3.4.11.2</ecNumber>
    </recommendedName>
    <alternativeName>
        <fullName evidence="12">Alanine aminopeptidase</fullName>
    </alternativeName>
    <alternativeName>
        <fullName evidence="13">Lysyl aminopeptidase</fullName>
    </alternativeName>
</protein>
<evidence type="ECO:0000256" key="3">
    <source>
        <dbReference type="ARBA" id="ARBA00010136"/>
    </source>
</evidence>
<dbReference type="PANTHER" id="PTHR11533">
    <property type="entry name" value="PROTEASE M1 ZINC METALLOPROTEASE"/>
    <property type="match status" value="1"/>
</dbReference>
<dbReference type="GO" id="GO:0005615">
    <property type="term" value="C:extracellular space"/>
    <property type="evidence" value="ECO:0007669"/>
    <property type="project" value="TreeGrafter"/>
</dbReference>
<dbReference type="PRINTS" id="PR00756">
    <property type="entry name" value="ALADIPTASE"/>
</dbReference>
<dbReference type="PANTHER" id="PTHR11533:SF174">
    <property type="entry name" value="PUROMYCIN-SENSITIVE AMINOPEPTIDASE-RELATED"/>
    <property type="match status" value="1"/>
</dbReference>
<evidence type="ECO:0000256" key="9">
    <source>
        <dbReference type="ARBA" id="ARBA00022801"/>
    </source>
</evidence>
<evidence type="ECO:0000256" key="4">
    <source>
        <dbReference type="ARBA" id="ARBA00012564"/>
    </source>
</evidence>
<evidence type="ECO:0000256" key="6">
    <source>
        <dbReference type="ARBA" id="ARBA00022438"/>
    </source>
</evidence>
<dbReference type="Proteomes" id="UP000540656">
    <property type="component" value="Unassembled WGS sequence"/>
</dbReference>
<name>A0A7Y9UVV7_9ACTN</name>
<dbReference type="SUPFAM" id="SSF63737">
    <property type="entry name" value="Leukotriene A4 hydrolase N-terminal domain"/>
    <property type="match status" value="1"/>
</dbReference>
<dbReference type="GO" id="GO:0016020">
    <property type="term" value="C:membrane"/>
    <property type="evidence" value="ECO:0007669"/>
    <property type="project" value="TreeGrafter"/>
</dbReference>
<evidence type="ECO:0000256" key="10">
    <source>
        <dbReference type="ARBA" id="ARBA00022833"/>
    </source>
</evidence>
<proteinExistence type="inferred from homology"/>
<feature type="domain" description="Aminopeptidase N-like N-terminal" evidence="16">
    <location>
        <begin position="85"/>
        <end position="260"/>
    </location>
</feature>
<dbReference type="RefSeq" id="WP_179502280.1">
    <property type="nucleotide sequence ID" value="NZ_JACCAA010000001.1"/>
</dbReference>
<evidence type="ECO:0000313" key="18">
    <source>
        <dbReference type="Proteomes" id="UP000540656"/>
    </source>
</evidence>
<dbReference type="InterPro" id="IPR014782">
    <property type="entry name" value="Peptidase_M1_dom"/>
</dbReference>
<dbReference type="InterPro" id="IPR042097">
    <property type="entry name" value="Aminopeptidase_N-like_N_sf"/>
</dbReference>
<sequence>MKPKLIGSLASLVALVVVAAAIVFVLNLVSDPGDVGSPVGKAATPREPTTRKQADPNDTAYDPALSTPVEDSVYPDVGDPGVDALHYDLDLSWDPVKRVLTGTAEIAFRSTKDQAAIKLDFDDHLQVTQTTLDGDEVEVVHRGKDLTVKAAVQKDGRHLLTITYTGTPEPWPAPTDRGDFSTTGFTITETGDVWTMQEPHGAFTWYPVNDQPADKAFYDFTITTNAPRVGVANGQLVERTEVDGKSIAQWHLDSAASSYLITIAIADYEMTEDKTPSGVPLTYWTEPGNAAQAEAMAYTPEAIEFLEGYLGPFPFSSMGSVVVASQSAMETQQMITYGNTAYTLSNDVVVHEVAHQWYGDIVSPSDWRDVWMNEGMAMYLQLIHEAEVTGRSLDQLMDAYADPEASERKEAGPPGDYDPTKFGRSNIYYGPALMWHELRKQLGDEKFWAMVKKWPTVDPMGNPTRKEYLDWVEKETGEELSDFFDGWLNSPTTPKRS</sequence>
<dbReference type="Gene3D" id="2.60.40.1730">
    <property type="entry name" value="tricorn interacting facor f3 domain"/>
    <property type="match status" value="1"/>
</dbReference>
<accession>A0A7Y9UVV7</accession>
<keyword evidence="10" id="KW-0862">Zinc</keyword>
<evidence type="ECO:0000256" key="12">
    <source>
        <dbReference type="ARBA" id="ARBA00029811"/>
    </source>
</evidence>
<dbReference type="InterPro" id="IPR050344">
    <property type="entry name" value="Peptidase_M1_aminopeptidases"/>
</dbReference>
<keyword evidence="11" id="KW-0482">Metalloprotease</keyword>
<feature type="domain" description="Peptidase M1 membrane alanine aminopeptidase" evidence="15">
    <location>
        <begin position="295"/>
        <end position="487"/>
    </location>
</feature>
<dbReference type="GO" id="GO:0042277">
    <property type="term" value="F:peptide binding"/>
    <property type="evidence" value="ECO:0007669"/>
    <property type="project" value="TreeGrafter"/>
</dbReference>
<dbReference type="GO" id="GO:0005737">
    <property type="term" value="C:cytoplasm"/>
    <property type="evidence" value="ECO:0007669"/>
    <property type="project" value="TreeGrafter"/>
</dbReference>
<dbReference type="Pfam" id="PF01433">
    <property type="entry name" value="Peptidase_M1"/>
    <property type="match status" value="1"/>
</dbReference>
<dbReference type="GO" id="GO:0043171">
    <property type="term" value="P:peptide catabolic process"/>
    <property type="evidence" value="ECO:0007669"/>
    <property type="project" value="TreeGrafter"/>
</dbReference>
<keyword evidence="9" id="KW-0378">Hydrolase</keyword>
<comment type="cofactor">
    <cofactor evidence="2">
        <name>Zn(2+)</name>
        <dbReference type="ChEBI" id="CHEBI:29105"/>
    </cofactor>
</comment>
<comment type="catalytic activity">
    <reaction evidence="1">
        <text>Release of an N-terminal amino acid, Xaa-|-Yaa- from a peptide, amide or arylamide. Xaa is preferably Ala, but may be most amino acids including Pro (slow action). When a terminal hydrophobic residue is followed by a prolyl residue, the two may be released as an intact Xaa-Pro dipeptide.</text>
        <dbReference type="EC" id="3.4.11.2"/>
    </reaction>
</comment>
<dbReference type="Pfam" id="PF17900">
    <property type="entry name" value="Peptidase_M1_N"/>
    <property type="match status" value="1"/>
</dbReference>
<dbReference type="Gene3D" id="1.10.390.10">
    <property type="entry name" value="Neutral Protease Domain 2"/>
    <property type="match status" value="1"/>
</dbReference>
<dbReference type="GO" id="GO:0016285">
    <property type="term" value="F:alanyl aminopeptidase activity"/>
    <property type="evidence" value="ECO:0007669"/>
    <property type="project" value="UniProtKB-EC"/>
</dbReference>
<evidence type="ECO:0000259" key="15">
    <source>
        <dbReference type="Pfam" id="PF01433"/>
    </source>
</evidence>
<gene>
    <name evidence="17" type="ORF">BJ980_002128</name>
</gene>
<dbReference type="GO" id="GO:0006508">
    <property type="term" value="P:proteolysis"/>
    <property type="evidence" value="ECO:0007669"/>
    <property type="project" value="UniProtKB-KW"/>
</dbReference>
<dbReference type="InterPro" id="IPR027268">
    <property type="entry name" value="Peptidase_M4/M1_CTD_sf"/>
</dbReference>
<evidence type="ECO:0000256" key="7">
    <source>
        <dbReference type="ARBA" id="ARBA00022670"/>
    </source>
</evidence>
<dbReference type="InterPro" id="IPR001930">
    <property type="entry name" value="Peptidase_M1"/>
</dbReference>
<keyword evidence="7" id="KW-0645">Protease</keyword>
<evidence type="ECO:0000256" key="5">
    <source>
        <dbReference type="ARBA" id="ARBA00015611"/>
    </source>
</evidence>
<dbReference type="SUPFAM" id="SSF55486">
    <property type="entry name" value="Metalloproteases ('zincins'), catalytic domain"/>
    <property type="match status" value="1"/>
</dbReference>
<keyword evidence="8" id="KW-0479">Metal-binding</keyword>
<dbReference type="GO" id="GO:0070006">
    <property type="term" value="F:metalloaminopeptidase activity"/>
    <property type="evidence" value="ECO:0007669"/>
    <property type="project" value="TreeGrafter"/>
</dbReference>
<evidence type="ECO:0000256" key="13">
    <source>
        <dbReference type="ARBA" id="ARBA00031533"/>
    </source>
</evidence>
<keyword evidence="18" id="KW-1185">Reference proteome</keyword>
<evidence type="ECO:0000313" key="17">
    <source>
        <dbReference type="EMBL" id="NYG59205.1"/>
    </source>
</evidence>
<evidence type="ECO:0000256" key="8">
    <source>
        <dbReference type="ARBA" id="ARBA00022723"/>
    </source>
</evidence>
<evidence type="ECO:0000256" key="14">
    <source>
        <dbReference type="SAM" id="MobiDB-lite"/>
    </source>
</evidence>
<feature type="region of interest" description="Disordered" evidence="14">
    <location>
        <begin position="36"/>
        <end position="72"/>
    </location>
</feature>
<dbReference type="AlphaFoldDB" id="A0A7Y9UVV7"/>
<reference evidence="17 18" key="1">
    <citation type="submission" date="2020-07" db="EMBL/GenBank/DDBJ databases">
        <title>Sequencing the genomes of 1000 actinobacteria strains.</title>
        <authorList>
            <person name="Klenk H.-P."/>
        </authorList>
    </citation>
    <scope>NUCLEOTIDE SEQUENCE [LARGE SCALE GENOMIC DNA]</scope>
    <source>
        <strain evidence="17 18">DSM 23819</strain>
    </source>
</reference>
<dbReference type="EC" id="3.4.11.2" evidence="4"/>
<dbReference type="GO" id="GO:0008270">
    <property type="term" value="F:zinc ion binding"/>
    <property type="evidence" value="ECO:0007669"/>
    <property type="project" value="InterPro"/>
</dbReference>
<keyword evidence="6 17" id="KW-0031">Aminopeptidase</keyword>
<evidence type="ECO:0000259" key="16">
    <source>
        <dbReference type="Pfam" id="PF17900"/>
    </source>
</evidence>
<dbReference type="EMBL" id="JACCAA010000001">
    <property type="protein sequence ID" value="NYG59205.1"/>
    <property type="molecule type" value="Genomic_DNA"/>
</dbReference>